<dbReference type="Pfam" id="PF13508">
    <property type="entry name" value="Acetyltransf_7"/>
    <property type="match status" value="1"/>
</dbReference>
<dbReference type="SUPFAM" id="SSF55729">
    <property type="entry name" value="Acyl-CoA N-acyltransferases (Nat)"/>
    <property type="match status" value="1"/>
</dbReference>
<dbReference type="InterPro" id="IPR000182">
    <property type="entry name" value="GNAT_dom"/>
</dbReference>
<name>A0ABN3VII3_9PSEU</name>
<keyword evidence="1" id="KW-0808">Transferase</keyword>
<gene>
    <name evidence="4" type="ORF">GCM10010470_38770</name>
</gene>
<dbReference type="CDD" id="cd04301">
    <property type="entry name" value="NAT_SF"/>
    <property type="match status" value="1"/>
</dbReference>
<dbReference type="Gene3D" id="3.40.630.30">
    <property type="match status" value="1"/>
</dbReference>
<dbReference type="PANTHER" id="PTHR43877">
    <property type="entry name" value="AMINOALKYLPHOSPHONATE N-ACETYLTRANSFERASE-RELATED-RELATED"/>
    <property type="match status" value="1"/>
</dbReference>
<dbReference type="EMBL" id="BAAAUX010000016">
    <property type="protein sequence ID" value="GAA2799918.1"/>
    <property type="molecule type" value="Genomic_DNA"/>
</dbReference>
<evidence type="ECO:0000313" key="5">
    <source>
        <dbReference type="Proteomes" id="UP001500979"/>
    </source>
</evidence>
<evidence type="ECO:0000256" key="1">
    <source>
        <dbReference type="ARBA" id="ARBA00022679"/>
    </source>
</evidence>
<dbReference type="PROSITE" id="PS51186">
    <property type="entry name" value="GNAT"/>
    <property type="match status" value="1"/>
</dbReference>
<sequence>MPVLIRREQPADHDAVREVVRAAFADQAAPGTEPVEVGLLDALRADRGWIPELSMVAVEDGNVVGHVVCTRAHIGADQALGLGPLAALPDRQRQGIGSALMHAVLGAADALGEPVVVLLGHLDYYPRFGFRPATEFGITPPVAEWGEHFQARPLTAYRSEIRGAFEYAKPFNDL</sequence>
<evidence type="ECO:0000259" key="3">
    <source>
        <dbReference type="PROSITE" id="PS51186"/>
    </source>
</evidence>
<feature type="domain" description="N-acetyltransferase" evidence="3">
    <location>
        <begin position="3"/>
        <end position="172"/>
    </location>
</feature>
<evidence type="ECO:0000313" key="4">
    <source>
        <dbReference type="EMBL" id="GAA2799918.1"/>
    </source>
</evidence>
<evidence type="ECO:0000256" key="2">
    <source>
        <dbReference type="ARBA" id="ARBA00023315"/>
    </source>
</evidence>
<keyword evidence="2" id="KW-0012">Acyltransferase</keyword>
<proteinExistence type="predicted"/>
<dbReference type="Proteomes" id="UP001500979">
    <property type="component" value="Unassembled WGS sequence"/>
</dbReference>
<accession>A0ABN3VII3</accession>
<keyword evidence="5" id="KW-1185">Reference proteome</keyword>
<dbReference type="InterPro" id="IPR016181">
    <property type="entry name" value="Acyl_CoA_acyltransferase"/>
</dbReference>
<dbReference type="InterPro" id="IPR050832">
    <property type="entry name" value="Bact_Acetyltransf"/>
</dbReference>
<comment type="caution">
    <text evidence="4">The sequence shown here is derived from an EMBL/GenBank/DDBJ whole genome shotgun (WGS) entry which is preliminary data.</text>
</comment>
<organism evidence="4 5">
    <name type="scientific">Saccharopolyspora taberi</name>
    <dbReference type="NCBI Taxonomy" id="60895"/>
    <lineage>
        <taxon>Bacteria</taxon>
        <taxon>Bacillati</taxon>
        <taxon>Actinomycetota</taxon>
        <taxon>Actinomycetes</taxon>
        <taxon>Pseudonocardiales</taxon>
        <taxon>Pseudonocardiaceae</taxon>
        <taxon>Saccharopolyspora</taxon>
    </lineage>
</organism>
<protein>
    <submittedName>
        <fullName evidence="4">N-acetyltransferase</fullName>
    </submittedName>
</protein>
<reference evidence="4 5" key="1">
    <citation type="journal article" date="2019" name="Int. J. Syst. Evol. Microbiol.">
        <title>The Global Catalogue of Microorganisms (GCM) 10K type strain sequencing project: providing services to taxonomists for standard genome sequencing and annotation.</title>
        <authorList>
            <consortium name="The Broad Institute Genomics Platform"/>
            <consortium name="The Broad Institute Genome Sequencing Center for Infectious Disease"/>
            <person name="Wu L."/>
            <person name="Ma J."/>
        </authorList>
    </citation>
    <scope>NUCLEOTIDE SEQUENCE [LARGE SCALE GENOMIC DNA]</scope>
    <source>
        <strain evidence="4 5">JCM 9383</strain>
    </source>
</reference>